<keyword evidence="2" id="KW-1185">Reference proteome</keyword>
<comment type="caution">
    <text evidence="1">The sequence shown here is derived from an EMBL/GenBank/DDBJ whole genome shotgun (WGS) entry which is preliminary data.</text>
</comment>
<organism evidence="1 2">
    <name type="scientific">Aporhodopirellula rubra</name>
    <dbReference type="NCBI Taxonomy" id="980271"/>
    <lineage>
        <taxon>Bacteria</taxon>
        <taxon>Pseudomonadati</taxon>
        <taxon>Planctomycetota</taxon>
        <taxon>Planctomycetia</taxon>
        <taxon>Pirellulales</taxon>
        <taxon>Pirellulaceae</taxon>
        <taxon>Aporhodopirellula</taxon>
    </lineage>
</organism>
<dbReference type="Proteomes" id="UP000536179">
    <property type="component" value="Unassembled WGS sequence"/>
</dbReference>
<protein>
    <submittedName>
        <fullName evidence="1">Uncharacterized protein</fullName>
    </submittedName>
</protein>
<proteinExistence type="predicted"/>
<dbReference type="AlphaFoldDB" id="A0A7W5E751"/>
<accession>A0A7W5E751</accession>
<dbReference type="EMBL" id="JACHXU010000041">
    <property type="protein sequence ID" value="MBB3210527.1"/>
    <property type="molecule type" value="Genomic_DNA"/>
</dbReference>
<dbReference type="RefSeq" id="WP_184309906.1">
    <property type="nucleotide sequence ID" value="NZ_JACHXU010000041.1"/>
</dbReference>
<sequence length="117" mass="13108">MAYVDTPASNTLSTARDMHFRLDGGVVLNPVAALALWDRIVALPHGDQMRCHTPRYAVHLNFDENRYFTAAICWECNNISISSSGEYSWQTFDGQSDAAQSLLAYIRELVPEVEPES</sequence>
<evidence type="ECO:0000313" key="2">
    <source>
        <dbReference type="Proteomes" id="UP000536179"/>
    </source>
</evidence>
<reference evidence="1 2" key="1">
    <citation type="submission" date="2020-08" db="EMBL/GenBank/DDBJ databases">
        <title>Genomic Encyclopedia of Type Strains, Phase III (KMG-III): the genomes of soil and plant-associated and newly described type strains.</title>
        <authorList>
            <person name="Whitman W."/>
        </authorList>
    </citation>
    <scope>NUCLEOTIDE SEQUENCE [LARGE SCALE GENOMIC DNA]</scope>
    <source>
        <strain evidence="1 2">CECT 8075</strain>
    </source>
</reference>
<gene>
    <name evidence="1" type="ORF">FHS27_006374</name>
</gene>
<name>A0A7W5E751_9BACT</name>
<evidence type="ECO:0000313" key="1">
    <source>
        <dbReference type="EMBL" id="MBB3210527.1"/>
    </source>
</evidence>